<dbReference type="EMBL" id="VRZA01000003">
    <property type="protein sequence ID" value="TXS93858.1"/>
    <property type="molecule type" value="Genomic_DNA"/>
</dbReference>
<dbReference type="InterPro" id="IPR001036">
    <property type="entry name" value="Acrflvin-R"/>
</dbReference>
<dbReference type="GO" id="GO:0005886">
    <property type="term" value="C:plasma membrane"/>
    <property type="evidence" value="ECO:0007669"/>
    <property type="project" value="UniProtKB-SubCell"/>
</dbReference>
<dbReference type="Gene3D" id="3.30.2090.10">
    <property type="entry name" value="Multidrug efflux transporter AcrB TolC docking domain, DN and DC subdomains"/>
    <property type="match status" value="2"/>
</dbReference>
<keyword evidence="5 8" id="KW-0812">Transmembrane</keyword>
<feature type="transmembrane region" description="Helical" evidence="8">
    <location>
        <begin position="386"/>
        <end position="410"/>
    </location>
</feature>
<sequence>MKFTDIFIHKPVLASVISLFLLVLGLRAANDLNVREYPMIENAVITVSTAYTGADAELIRGFITTPLEREIATAENIDYITSNSTQGLSSISAYVRTDADPDEVLTQVVTKVNKLRNQLPRESEDPVITLAIGEQVGSMYISFDSDVLPTNRVADYVIREVQPKLSTLPGVLRASAETTSVFAMRVWLDQQRMTALNVTAGEVRSALATNNVLSAVGATKGSMITVDLKANTDLSTVEQFEQLVLREEDGAIVRLGDVAEVELGNEGYDQSAMVIDKEAVFIQVDVATDANALEVIARVRDVYDNVIDPRLPEGINGDINYDATIYINNAISDVQSTIVEAMVIVILVIFLFLGSMRSVLIPAVAVPLSLIGGLFLMQLMGFSINLLTLLAIVLAIGIVVDDAIIVLENIHRHIEEGMAPVDAALKGARELAWPIVAMTTTLVAVYIPIGFVGGLTGTLFTEFAFTLAGAVLISGIVALTLSPMMCAKMLTKHEGTGGNKLENWLDDRFEALRRVYHRDLDRVMEDRAGILVFGALVIASCYFLFLRAPAELAPPEDLGLIFYLGEADPYVTLDYIEKYSAEIGAITRSTDEIAVNFLFNGVSRLSPGSTNGIFGGFIFKPWSERERSSREVLQETIQPRTQNIAGLQVNAINPPPLPGGGVMPVEFVINTTLDFPVLSEASSAVLKRARESGKFIFIDQDLKIDKPQQRIVIDRNKAALLGVDMQTLSADLSALLSGGYINRFAMNDRSYKVIPQLERQQRLSKADLHNYYTRTRSGKLIPLHTLVTLEDDVVPRSLKGFQQLNAVTLSGIPRPGIALGDALKTLENIADEVLTREYSIDYGGESRQLKTEGSSLLTTFFFALLLIYLVLAAQFESFRDPIIMLVTVPMSVSGALLCLNVLAMFQITGATLNIYTQVGLVTLIGVISKHGILIVEFANRLQEEGMNKREAIEEAASVRLRPVLMTTAALVLAMIPLLIAEGPGASARFSMGLVIASGMTIGTLFTLYVLPAVYMYLGRDVAARRAGAEQVALATGAGQH</sequence>
<evidence type="ECO:0000256" key="6">
    <source>
        <dbReference type="ARBA" id="ARBA00022989"/>
    </source>
</evidence>
<feature type="transmembrane region" description="Helical" evidence="8">
    <location>
        <begin position="960"/>
        <end position="979"/>
    </location>
</feature>
<dbReference type="AlphaFoldDB" id="A0A5C8ZZE9"/>
<dbReference type="FunFam" id="1.20.1640.10:FF:000001">
    <property type="entry name" value="Efflux pump membrane transporter"/>
    <property type="match status" value="1"/>
</dbReference>
<comment type="caution">
    <text evidence="9">The sequence shown here is derived from an EMBL/GenBank/DDBJ whole genome shotgun (WGS) entry which is preliminary data.</text>
</comment>
<evidence type="ECO:0000313" key="10">
    <source>
        <dbReference type="Proteomes" id="UP000321039"/>
    </source>
</evidence>
<evidence type="ECO:0000256" key="8">
    <source>
        <dbReference type="SAM" id="Phobius"/>
    </source>
</evidence>
<keyword evidence="4" id="KW-0997">Cell inner membrane</keyword>
<feature type="transmembrane region" description="Helical" evidence="8">
    <location>
        <begin position="360"/>
        <end position="380"/>
    </location>
</feature>
<proteinExistence type="predicted"/>
<feature type="transmembrane region" description="Helical" evidence="8">
    <location>
        <begin position="882"/>
        <end position="908"/>
    </location>
</feature>
<dbReference type="SUPFAM" id="SSF82714">
    <property type="entry name" value="Multidrug efflux transporter AcrB TolC docking domain, DN and DC subdomains"/>
    <property type="match status" value="2"/>
</dbReference>
<feature type="transmembrane region" description="Helical" evidence="8">
    <location>
        <begin position="463"/>
        <end position="482"/>
    </location>
</feature>
<dbReference type="InterPro" id="IPR027463">
    <property type="entry name" value="AcrB_DN_DC_subdom"/>
</dbReference>
<dbReference type="Gene3D" id="3.30.70.1430">
    <property type="entry name" value="Multidrug efflux transporter AcrB pore domain"/>
    <property type="match status" value="2"/>
</dbReference>
<dbReference type="Pfam" id="PF00873">
    <property type="entry name" value="ACR_tran"/>
    <property type="match status" value="1"/>
</dbReference>
<reference evidence="9 10" key="1">
    <citation type="submission" date="2019-08" db="EMBL/GenBank/DDBJ databases">
        <title>Parahaliea maris sp. nov., isolated from the surface seawater.</title>
        <authorList>
            <person name="Liu Y."/>
        </authorList>
    </citation>
    <scope>NUCLEOTIDE SEQUENCE [LARGE SCALE GENOMIC DNA]</scope>
    <source>
        <strain evidence="9 10">HSLHS9</strain>
    </source>
</reference>
<evidence type="ECO:0000256" key="5">
    <source>
        <dbReference type="ARBA" id="ARBA00022692"/>
    </source>
</evidence>
<dbReference type="SUPFAM" id="SSF82693">
    <property type="entry name" value="Multidrug efflux transporter AcrB pore domain, PN1, PN2, PC1 and PC2 subdomains"/>
    <property type="match status" value="4"/>
</dbReference>
<gene>
    <name evidence="9" type="ORF">FV139_09495</name>
</gene>
<evidence type="ECO:0000256" key="3">
    <source>
        <dbReference type="ARBA" id="ARBA00022475"/>
    </source>
</evidence>
<keyword evidence="6 8" id="KW-1133">Transmembrane helix</keyword>
<comment type="subcellular location">
    <subcellularLocation>
        <location evidence="1">Cell inner membrane</location>
        <topology evidence="1">Multi-pass membrane protein</topology>
    </subcellularLocation>
</comment>
<organism evidence="9 10">
    <name type="scientific">Parahaliea maris</name>
    <dbReference type="NCBI Taxonomy" id="2716870"/>
    <lineage>
        <taxon>Bacteria</taxon>
        <taxon>Pseudomonadati</taxon>
        <taxon>Pseudomonadota</taxon>
        <taxon>Gammaproteobacteria</taxon>
        <taxon>Cellvibrionales</taxon>
        <taxon>Halieaceae</taxon>
        <taxon>Parahaliea</taxon>
    </lineage>
</organism>
<dbReference type="RefSeq" id="WP_148068200.1">
    <property type="nucleotide sequence ID" value="NZ_VRZA01000003.1"/>
</dbReference>
<accession>A0A5C8ZZE9</accession>
<dbReference type="GO" id="GO:0042910">
    <property type="term" value="F:xenobiotic transmembrane transporter activity"/>
    <property type="evidence" value="ECO:0007669"/>
    <property type="project" value="TreeGrafter"/>
</dbReference>
<evidence type="ECO:0000256" key="2">
    <source>
        <dbReference type="ARBA" id="ARBA00022448"/>
    </source>
</evidence>
<keyword evidence="3" id="KW-1003">Cell membrane</keyword>
<protein>
    <submittedName>
        <fullName evidence="9">MMPL family transporter</fullName>
    </submittedName>
</protein>
<evidence type="ECO:0000256" key="1">
    <source>
        <dbReference type="ARBA" id="ARBA00004429"/>
    </source>
</evidence>
<feature type="transmembrane region" description="Helical" evidence="8">
    <location>
        <begin position="991"/>
        <end position="1017"/>
    </location>
</feature>
<feature type="transmembrane region" description="Helical" evidence="8">
    <location>
        <begin position="914"/>
        <end position="939"/>
    </location>
</feature>
<dbReference type="Proteomes" id="UP000321039">
    <property type="component" value="Unassembled WGS sequence"/>
</dbReference>
<keyword evidence="10" id="KW-1185">Reference proteome</keyword>
<dbReference type="Gene3D" id="1.20.1640.10">
    <property type="entry name" value="Multidrug efflux transporter AcrB transmembrane domain"/>
    <property type="match status" value="2"/>
</dbReference>
<dbReference type="PANTHER" id="PTHR32063:SF14">
    <property type="entry name" value="BLL4319 PROTEIN"/>
    <property type="match status" value="1"/>
</dbReference>
<dbReference type="PANTHER" id="PTHR32063">
    <property type="match status" value="1"/>
</dbReference>
<feature type="transmembrane region" description="Helical" evidence="8">
    <location>
        <begin position="528"/>
        <end position="546"/>
    </location>
</feature>
<dbReference type="PRINTS" id="PR00702">
    <property type="entry name" value="ACRIFLAVINRP"/>
</dbReference>
<evidence type="ECO:0000313" key="9">
    <source>
        <dbReference type="EMBL" id="TXS93858.1"/>
    </source>
</evidence>
<feature type="transmembrane region" description="Helical" evidence="8">
    <location>
        <begin position="334"/>
        <end position="353"/>
    </location>
</feature>
<keyword evidence="7 8" id="KW-0472">Membrane</keyword>
<evidence type="ECO:0000256" key="7">
    <source>
        <dbReference type="ARBA" id="ARBA00023136"/>
    </source>
</evidence>
<feature type="transmembrane region" description="Helical" evidence="8">
    <location>
        <begin position="431"/>
        <end position="451"/>
    </location>
</feature>
<dbReference type="SUPFAM" id="SSF82866">
    <property type="entry name" value="Multidrug efflux transporter AcrB transmembrane domain"/>
    <property type="match status" value="2"/>
</dbReference>
<dbReference type="Gene3D" id="3.30.70.1440">
    <property type="entry name" value="Multidrug efflux transporter AcrB pore domain"/>
    <property type="match status" value="1"/>
</dbReference>
<name>A0A5C8ZZE9_9GAMM</name>
<keyword evidence="2" id="KW-0813">Transport</keyword>
<dbReference type="Gene3D" id="3.30.70.1320">
    <property type="entry name" value="Multidrug efflux transporter AcrB pore domain like"/>
    <property type="match status" value="1"/>
</dbReference>
<feature type="transmembrane region" description="Helical" evidence="8">
    <location>
        <begin position="856"/>
        <end position="875"/>
    </location>
</feature>
<evidence type="ECO:0000256" key="4">
    <source>
        <dbReference type="ARBA" id="ARBA00022519"/>
    </source>
</evidence>